<keyword evidence="4 5" id="KW-0687">Ribonucleoprotein</keyword>
<dbReference type="OrthoDB" id="9790002at2"/>
<dbReference type="Gene3D" id="2.40.240.10">
    <property type="entry name" value="Ribosomal Protein L25, Chain P"/>
    <property type="match status" value="1"/>
</dbReference>
<dbReference type="Pfam" id="PF14693">
    <property type="entry name" value="Ribosomal_TL5_C"/>
    <property type="match status" value="1"/>
</dbReference>
<dbReference type="Gene3D" id="2.170.120.20">
    <property type="entry name" value="Ribosomal protein L25, beta domain"/>
    <property type="match status" value="1"/>
</dbReference>
<dbReference type="GO" id="GO:0008097">
    <property type="term" value="F:5S rRNA binding"/>
    <property type="evidence" value="ECO:0007669"/>
    <property type="project" value="InterPro"/>
</dbReference>
<dbReference type="InterPro" id="IPR020056">
    <property type="entry name" value="Rbsml_bL25/Gln-tRNA_synth_N"/>
</dbReference>
<dbReference type="AlphaFoldDB" id="A0A0J8G5D3"/>
<organism evidence="9 10">
    <name type="scientific">Listeria fleischmannii 1991</name>
    <dbReference type="NCBI Taxonomy" id="1430899"/>
    <lineage>
        <taxon>Bacteria</taxon>
        <taxon>Bacillati</taxon>
        <taxon>Bacillota</taxon>
        <taxon>Bacilli</taxon>
        <taxon>Bacillales</taxon>
        <taxon>Listeriaceae</taxon>
        <taxon>Listeria</taxon>
    </lineage>
</organism>
<evidence type="ECO:0000259" key="7">
    <source>
        <dbReference type="Pfam" id="PF01386"/>
    </source>
</evidence>
<dbReference type="InterPro" id="IPR011035">
    <property type="entry name" value="Ribosomal_bL25/Gln-tRNA_synth"/>
</dbReference>
<keyword evidence="3 5" id="KW-0689">Ribosomal protein</keyword>
<sequence>MATNLEVQKRDTKQHSQVTEIRNAGRIPGIIYGYQSENITVSVDSLELIKAIREHGRNAVFSVTVGGNKLNVLLHEYQVDPLKDELIHVDFLAVNMSEEVEADVRIDLVGDSSGVKEGGVLQQVLYEVTVAATPDKLPEAIEVDIAKLAIGDALTIGDIPKDKNYEIKTEAEEVVVTVSAPRTEEEPEADTEVKEPEATHGSAEEPVE</sequence>
<dbReference type="RefSeq" id="WP_007474950.1">
    <property type="nucleotide sequence ID" value="NZ_KQ130624.1"/>
</dbReference>
<evidence type="ECO:0000256" key="5">
    <source>
        <dbReference type="HAMAP-Rule" id="MF_01334"/>
    </source>
</evidence>
<dbReference type="SUPFAM" id="SSF50715">
    <property type="entry name" value="Ribosomal protein L25-like"/>
    <property type="match status" value="1"/>
</dbReference>
<dbReference type="GO" id="GO:0003735">
    <property type="term" value="F:structural constituent of ribosome"/>
    <property type="evidence" value="ECO:0007669"/>
    <property type="project" value="InterPro"/>
</dbReference>
<gene>
    <name evidence="5" type="primary">rplY</name>
    <name evidence="5" type="synonym">ctc</name>
    <name evidence="9" type="ORF">X560_2693</name>
</gene>
<keyword evidence="10" id="KW-1185">Reference proteome</keyword>
<dbReference type="Pfam" id="PF01386">
    <property type="entry name" value="Ribosomal_L25p"/>
    <property type="match status" value="1"/>
</dbReference>
<proteinExistence type="inferred from homology"/>
<dbReference type="InterPro" id="IPR029751">
    <property type="entry name" value="Ribosomal_L25_dom"/>
</dbReference>
<dbReference type="HAMAP" id="MF_01334">
    <property type="entry name" value="Ribosomal_bL25_CTC"/>
    <property type="match status" value="1"/>
</dbReference>
<dbReference type="InterPro" id="IPR001021">
    <property type="entry name" value="Ribosomal_bL25_long"/>
</dbReference>
<evidence type="ECO:0000259" key="8">
    <source>
        <dbReference type="Pfam" id="PF14693"/>
    </source>
</evidence>
<protein>
    <recommendedName>
        <fullName evidence="5">Large ribosomal subunit protein bL25</fullName>
    </recommendedName>
    <alternativeName>
        <fullName evidence="5">General stress protein CTC</fullName>
    </alternativeName>
</protein>
<comment type="function">
    <text evidence="5">This is one of the proteins that binds to the 5S RNA in the ribosome where it forms part of the central protuberance.</text>
</comment>
<dbReference type="PANTHER" id="PTHR33284:SF1">
    <property type="entry name" value="RIBOSOMAL PROTEIN L25_GLN-TRNA SYNTHETASE, ANTI-CODON-BINDING DOMAIN-CONTAINING PROTEIN"/>
    <property type="match status" value="1"/>
</dbReference>
<feature type="domain" description="Large ribosomal subunit protein bL25 L25" evidence="7">
    <location>
        <begin position="5"/>
        <end position="91"/>
    </location>
</feature>
<dbReference type="InterPro" id="IPR020930">
    <property type="entry name" value="Ribosomal_uL5_bac-type"/>
</dbReference>
<dbReference type="InterPro" id="IPR037121">
    <property type="entry name" value="Ribosomal_bL25_C"/>
</dbReference>
<dbReference type="EMBL" id="AZHO01000040">
    <property type="protein sequence ID" value="KMT57780.1"/>
    <property type="molecule type" value="Genomic_DNA"/>
</dbReference>
<dbReference type="PANTHER" id="PTHR33284">
    <property type="entry name" value="RIBOSOMAL PROTEIN L25/GLN-TRNA SYNTHETASE, ANTI-CODON-BINDING DOMAIN-CONTAINING PROTEIN"/>
    <property type="match status" value="1"/>
</dbReference>
<evidence type="ECO:0000256" key="2">
    <source>
        <dbReference type="ARBA" id="ARBA00022884"/>
    </source>
</evidence>
<comment type="caution">
    <text evidence="9">The sequence shown here is derived from an EMBL/GenBank/DDBJ whole genome shotgun (WGS) entry which is preliminary data.</text>
</comment>
<dbReference type="GO" id="GO:0022625">
    <property type="term" value="C:cytosolic large ribosomal subunit"/>
    <property type="evidence" value="ECO:0007669"/>
    <property type="project" value="TreeGrafter"/>
</dbReference>
<accession>A0A0J8G5D3</accession>
<evidence type="ECO:0000256" key="4">
    <source>
        <dbReference type="ARBA" id="ARBA00023274"/>
    </source>
</evidence>
<comment type="similarity">
    <text evidence="5">Belongs to the bacterial ribosomal protein bL25 family. CTC subfamily.</text>
</comment>
<keyword evidence="1 5" id="KW-0699">rRNA-binding</keyword>
<evidence type="ECO:0000313" key="10">
    <source>
        <dbReference type="Proteomes" id="UP000052258"/>
    </source>
</evidence>
<evidence type="ECO:0000256" key="3">
    <source>
        <dbReference type="ARBA" id="ARBA00022980"/>
    </source>
</evidence>
<dbReference type="PATRIC" id="fig|1430899.3.peg.2744"/>
<dbReference type="CDD" id="cd00495">
    <property type="entry name" value="Ribosomal_L25_TL5_CTC"/>
    <property type="match status" value="1"/>
</dbReference>
<name>A0A0J8G5D3_9LIST</name>
<dbReference type="NCBIfam" id="TIGR00731">
    <property type="entry name" value="bL25_bact_ctc"/>
    <property type="match status" value="1"/>
</dbReference>
<evidence type="ECO:0000256" key="1">
    <source>
        <dbReference type="ARBA" id="ARBA00022730"/>
    </source>
</evidence>
<feature type="domain" description="Large ribosomal subunit protein bL25 beta" evidence="8">
    <location>
        <begin position="99"/>
        <end position="182"/>
    </location>
</feature>
<evidence type="ECO:0000256" key="6">
    <source>
        <dbReference type="SAM" id="MobiDB-lite"/>
    </source>
</evidence>
<dbReference type="GO" id="GO:0006412">
    <property type="term" value="P:translation"/>
    <property type="evidence" value="ECO:0007669"/>
    <property type="project" value="UniProtKB-UniRule"/>
</dbReference>
<dbReference type="InterPro" id="IPR020057">
    <property type="entry name" value="Ribosomal_bL25_b-dom"/>
</dbReference>
<reference evidence="9 10" key="1">
    <citation type="journal article" date="2015" name="Genome Biol. Evol.">
        <title>Comparative Genomics of Listeria Sensu Lato: Genus-Wide Differences in Evolutionary Dynamics and the Progressive Gain of Complex, Potentially Pathogenicity-Related Traits through Lateral Gene Transfer.</title>
        <authorList>
            <person name="Chiara M."/>
            <person name="Caruso M."/>
            <person name="D'Erchia A.M."/>
            <person name="Manzari C."/>
            <person name="Fraccalvieri R."/>
            <person name="Goffredo E."/>
            <person name="Latorre L."/>
            <person name="Miccolupo A."/>
            <person name="Padalino I."/>
            <person name="Santagada G."/>
            <person name="Chiocco D."/>
            <person name="Pesole G."/>
            <person name="Horner D.S."/>
            <person name="Parisi A."/>
        </authorList>
    </citation>
    <scope>NUCLEOTIDE SEQUENCE [LARGE SCALE GENOMIC DNA]</scope>
    <source>
        <strain evidence="9 10">1991</strain>
    </source>
</reference>
<dbReference type="NCBIfam" id="NF004133">
    <property type="entry name" value="PRK05618.2-4"/>
    <property type="match status" value="1"/>
</dbReference>
<dbReference type="Proteomes" id="UP000052258">
    <property type="component" value="Unassembled WGS sequence"/>
</dbReference>
<feature type="region of interest" description="Disordered" evidence="6">
    <location>
        <begin position="177"/>
        <end position="208"/>
    </location>
</feature>
<evidence type="ECO:0000313" key="9">
    <source>
        <dbReference type="EMBL" id="KMT57780.1"/>
    </source>
</evidence>
<keyword evidence="2 5" id="KW-0694">RNA-binding</keyword>
<comment type="subunit">
    <text evidence="5">Part of the 50S ribosomal subunit; part of the 5S rRNA/L5/L18/L25 subcomplex. Contacts the 5S rRNA. Binds to the 5S rRNA independently of L5 and L18.</text>
</comment>